<dbReference type="PANTHER" id="PTHR42796:SF4">
    <property type="entry name" value="FUMARYLACETOACETATE HYDROLASE DOMAIN-CONTAINING PROTEIN 2A"/>
    <property type="match status" value="1"/>
</dbReference>
<proteinExistence type="inferred from homology"/>
<comment type="caution">
    <text evidence="4">The sequence shown here is derived from an EMBL/GenBank/DDBJ whole genome shotgun (WGS) entry which is preliminary data.</text>
</comment>
<dbReference type="GO" id="GO:0046872">
    <property type="term" value="F:metal ion binding"/>
    <property type="evidence" value="ECO:0007669"/>
    <property type="project" value="UniProtKB-KW"/>
</dbReference>
<protein>
    <submittedName>
        <fullName evidence="4">5-carboxymethyl-2-hydroxymuconate delta-isomerase</fullName>
    </submittedName>
</protein>
<dbReference type="InterPro" id="IPR011234">
    <property type="entry name" value="Fumarylacetoacetase-like_C"/>
</dbReference>
<dbReference type="FunFam" id="3.90.850.10:FF:000002">
    <property type="entry name" value="2-hydroxyhepta-2,4-diene-1,7-dioate isomerase"/>
    <property type="match status" value="1"/>
</dbReference>
<dbReference type="RefSeq" id="WP_024029710.1">
    <property type="nucleotide sequence ID" value="NZ_ALAN01000096.1"/>
</dbReference>
<comment type="similarity">
    <text evidence="1">Belongs to the FAH family.</text>
</comment>
<dbReference type="AlphaFoldDB" id="A0AB94IK83"/>
<sequence length="302" mass="33498">MYLVSFFHEGNLKFGVRTSDESAIIDAVEAEKQLFSQAILPNALQGVIGNSEALERLKEISQREPEVNGNAILPFSEVVLEAPIPQPKRDIICLGLNYREHAIEYTTAMEEEQNLPKYPIVFTKATTTVIGPDQKIKSHRHVTSKIDYEAELAIVIGREGTNISKEEAYDYIFGYTIINDVSARDLQKQHSQWFLGKSLDTFGPMGPFLVTEDEIGRPVKLDVQCRVNGELRQNSNTELLIFDIPTIIETVSGGVTLKPGDIIATGTPKGVGLGFEPPKFLNEGDVVEVEIEKIGVLRNIIS</sequence>
<dbReference type="GO" id="GO:0016853">
    <property type="term" value="F:isomerase activity"/>
    <property type="evidence" value="ECO:0007669"/>
    <property type="project" value="UniProtKB-ARBA"/>
</dbReference>
<organism evidence="4 5">
    <name type="scientific">Neobacillus vireti LMG 21834</name>
    <dbReference type="NCBI Taxonomy" id="1131730"/>
    <lineage>
        <taxon>Bacteria</taxon>
        <taxon>Bacillati</taxon>
        <taxon>Bacillota</taxon>
        <taxon>Bacilli</taxon>
        <taxon>Bacillales</taxon>
        <taxon>Bacillaceae</taxon>
        <taxon>Neobacillus</taxon>
    </lineage>
</organism>
<keyword evidence="2" id="KW-0479">Metal-binding</keyword>
<name>A0AB94IK83_9BACI</name>
<feature type="domain" description="Fumarylacetoacetase-like C-terminal" evidence="3">
    <location>
        <begin position="91"/>
        <end position="300"/>
    </location>
</feature>
<evidence type="ECO:0000256" key="1">
    <source>
        <dbReference type="ARBA" id="ARBA00010211"/>
    </source>
</evidence>
<evidence type="ECO:0000313" key="5">
    <source>
        <dbReference type="Proteomes" id="UP000018877"/>
    </source>
</evidence>
<dbReference type="EMBL" id="ALAN01000096">
    <property type="protein sequence ID" value="ETI67412.1"/>
    <property type="molecule type" value="Genomic_DNA"/>
</dbReference>
<evidence type="ECO:0000256" key="2">
    <source>
        <dbReference type="ARBA" id="ARBA00022723"/>
    </source>
</evidence>
<dbReference type="SUPFAM" id="SSF56529">
    <property type="entry name" value="FAH"/>
    <property type="match status" value="1"/>
</dbReference>
<dbReference type="PANTHER" id="PTHR42796">
    <property type="entry name" value="FUMARYLACETOACETATE HYDROLASE DOMAIN-CONTAINING PROTEIN 2A-RELATED"/>
    <property type="match status" value="1"/>
</dbReference>
<evidence type="ECO:0000259" key="3">
    <source>
        <dbReference type="Pfam" id="PF01557"/>
    </source>
</evidence>
<accession>A0AB94IK83</accession>
<dbReference type="InterPro" id="IPR036663">
    <property type="entry name" value="Fumarylacetoacetase_C_sf"/>
</dbReference>
<keyword evidence="5" id="KW-1185">Reference proteome</keyword>
<dbReference type="InterPro" id="IPR051121">
    <property type="entry name" value="FAH"/>
</dbReference>
<gene>
    <name evidence="4" type="ORF">BAVI_17662</name>
</gene>
<reference evidence="4 5" key="1">
    <citation type="journal article" date="2014" name="Environ. Microbiol.">
        <title>The nitrate-ammonifying and nosZ-carrying bacterium Bacillus vireti is a potent source and sink for nitric and nitrous oxide under high nitrate conditions.</title>
        <authorList>
            <person name="Mania D."/>
            <person name="Heylen K."/>
            <person name="van Spanning R.J."/>
            <person name="Frostegard A."/>
        </authorList>
    </citation>
    <scope>NUCLEOTIDE SEQUENCE [LARGE SCALE GENOMIC DNA]</scope>
    <source>
        <strain evidence="4 5">LMG 21834</strain>
    </source>
</reference>
<dbReference type="GO" id="GO:0019752">
    <property type="term" value="P:carboxylic acid metabolic process"/>
    <property type="evidence" value="ECO:0007669"/>
    <property type="project" value="UniProtKB-ARBA"/>
</dbReference>
<dbReference type="Proteomes" id="UP000018877">
    <property type="component" value="Unassembled WGS sequence"/>
</dbReference>
<dbReference type="Gene3D" id="3.90.850.10">
    <property type="entry name" value="Fumarylacetoacetase-like, C-terminal domain"/>
    <property type="match status" value="1"/>
</dbReference>
<dbReference type="Pfam" id="PF01557">
    <property type="entry name" value="FAA_hydrolase"/>
    <property type="match status" value="1"/>
</dbReference>
<evidence type="ECO:0000313" key="4">
    <source>
        <dbReference type="EMBL" id="ETI67412.1"/>
    </source>
</evidence>